<feature type="region of interest" description="Disordered" evidence="1">
    <location>
        <begin position="1"/>
        <end position="128"/>
    </location>
</feature>
<dbReference type="HOGENOM" id="CLU_718904_0_0_2"/>
<accession>A0A1U7EXS5</accession>
<dbReference type="EnsemblBacteria" id="CAI50016">
    <property type="protein sequence ID" value="CAI50016"/>
    <property type="gene ID" value="NP_3850A"/>
</dbReference>
<evidence type="ECO:0000313" key="2">
    <source>
        <dbReference type="EMBL" id="CAI50016.1"/>
    </source>
</evidence>
<dbReference type="STRING" id="348780.NP_3850A"/>
<reference evidence="2 3" key="1">
    <citation type="journal article" date="2005" name="Genome Res.">
        <title>Living with two extremes: conclusions from the genome sequence of Natronomonas pharaonis.</title>
        <authorList>
            <person name="Falb M."/>
            <person name="Pfeiffer F."/>
            <person name="Palm P."/>
            <person name="Rodewald K."/>
            <person name="Hickmann V."/>
            <person name="Tittor J."/>
            <person name="Oesterhelt D."/>
        </authorList>
    </citation>
    <scope>NUCLEOTIDE SEQUENCE [LARGE SCALE GENOMIC DNA]</scope>
    <source>
        <strain evidence="3">ATCC 35678 / DSM 2160 / CIP 103997 / JCM 8858 / NBRC 14720 / NCIMB 2260 / Gabara</strain>
    </source>
</reference>
<protein>
    <submittedName>
        <fullName evidence="2">Uncharacterized protein</fullName>
    </submittedName>
</protein>
<feature type="compositionally biased region" description="Basic and acidic residues" evidence="1">
    <location>
        <begin position="1"/>
        <end position="14"/>
    </location>
</feature>
<dbReference type="AlphaFoldDB" id="A0A1U7EXS5"/>
<dbReference type="KEGG" id="nph:NP_3850A"/>
<evidence type="ECO:0000313" key="3">
    <source>
        <dbReference type="Proteomes" id="UP000002698"/>
    </source>
</evidence>
<dbReference type="Proteomes" id="UP000002698">
    <property type="component" value="Chromosome"/>
</dbReference>
<feature type="compositionally biased region" description="Basic residues" evidence="1">
    <location>
        <begin position="21"/>
        <end position="33"/>
    </location>
</feature>
<dbReference type="eggNOG" id="arCOG09009">
    <property type="taxonomic scope" value="Archaea"/>
</dbReference>
<gene>
    <name evidence="2" type="ordered locus">NP_3850A</name>
</gene>
<organism evidence="2 3">
    <name type="scientific">Natronomonas pharaonis (strain ATCC 35678 / DSM 2160 / CIP 103997 / JCM 8858 / NBRC 14720 / NCIMB 2260 / Gabara)</name>
    <name type="common">Halobacterium pharaonis</name>
    <dbReference type="NCBI Taxonomy" id="348780"/>
    <lineage>
        <taxon>Archaea</taxon>
        <taxon>Methanobacteriati</taxon>
        <taxon>Methanobacteriota</taxon>
        <taxon>Stenosarchaea group</taxon>
        <taxon>Halobacteria</taxon>
        <taxon>Halobacteriales</taxon>
        <taxon>Natronomonadaceae</taxon>
        <taxon>Natronomonas</taxon>
    </lineage>
</organism>
<keyword evidence="3" id="KW-1185">Reference proteome</keyword>
<name>A0A1U7EXS5_NATPD</name>
<dbReference type="EMBL" id="CR936257">
    <property type="protein sequence ID" value="CAI50016.1"/>
    <property type="molecule type" value="Genomic_DNA"/>
</dbReference>
<sequence length="384" mass="43596">MSVHLNKYEQKKPTQAEQTSRHQRRNRSNHRLHQSCGRYSTPLPVSLSRRATRNVAHPRSQRGSNLANCRLRAHPTAQSRTDRSRSGVPGTASDRLMSRSKQPLEDVPSLPTIRSEPENDPQPYGDRASVLAATDGTSIFESTPTVVLCPNCGDVVATYEQGLPQIVPQFDSRCTTCQVELRRWCAVAVDAAYKELVEPPTLTAMTQAYWNEWLWAGITNYKGQPRNDEYTNRLSAKASEFGWDWELTCPLCRRGISQLKQDVSGVNGSLDYHHWSTDPDQGITLCRECHDVIGFDSYDNQVEERAHEWGFRSRNDLQIVRLALREAIATDRTIELDMAERLVNRYNLIQSTDEVQELLQTVLCDEDLYNLFVDASLNNGLDNC</sequence>
<proteinExistence type="predicted"/>
<evidence type="ECO:0000256" key="1">
    <source>
        <dbReference type="SAM" id="MobiDB-lite"/>
    </source>
</evidence>